<comment type="caution">
    <text evidence="1">The sequence shown here is derived from an EMBL/GenBank/DDBJ whole genome shotgun (WGS) entry which is preliminary data.</text>
</comment>
<reference evidence="1" key="1">
    <citation type="journal article" date="2020" name="Stud. Mycol.">
        <title>101 Dothideomycetes genomes: a test case for predicting lifestyles and emergence of pathogens.</title>
        <authorList>
            <person name="Haridas S."/>
            <person name="Albert R."/>
            <person name="Binder M."/>
            <person name="Bloem J."/>
            <person name="Labutti K."/>
            <person name="Salamov A."/>
            <person name="Andreopoulos B."/>
            <person name="Baker S."/>
            <person name="Barry K."/>
            <person name="Bills G."/>
            <person name="Bluhm B."/>
            <person name="Cannon C."/>
            <person name="Castanera R."/>
            <person name="Culley D."/>
            <person name="Daum C."/>
            <person name="Ezra D."/>
            <person name="Gonzalez J."/>
            <person name="Henrissat B."/>
            <person name="Kuo A."/>
            <person name="Liang C."/>
            <person name="Lipzen A."/>
            <person name="Lutzoni F."/>
            <person name="Magnuson J."/>
            <person name="Mondo S."/>
            <person name="Nolan M."/>
            <person name="Ohm R."/>
            <person name="Pangilinan J."/>
            <person name="Park H.-J."/>
            <person name="Ramirez L."/>
            <person name="Alfaro M."/>
            <person name="Sun H."/>
            <person name="Tritt A."/>
            <person name="Yoshinaga Y."/>
            <person name="Zwiers L.-H."/>
            <person name="Turgeon B."/>
            <person name="Goodwin S."/>
            <person name="Spatafora J."/>
            <person name="Crous P."/>
            <person name="Grigoriev I."/>
        </authorList>
    </citation>
    <scope>NUCLEOTIDE SEQUENCE</scope>
    <source>
        <strain evidence="1">CBS 116435</strain>
    </source>
</reference>
<dbReference type="EMBL" id="MU003795">
    <property type="protein sequence ID" value="KAF2720881.1"/>
    <property type="molecule type" value="Genomic_DNA"/>
</dbReference>
<dbReference type="PANTHER" id="PTHR43019:SF23">
    <property type="entry name" value="PROTEASE DO-LIKE 5, CHLOROPLASTIC"/>
    <property type="match status" value="1"/>
</dbReference>
<dbReference type="InterPro" id="IPR043504">
    <property type="entry name" value="Peptidase_S1_PA_chymotrypsin"/>
</dbReference>
<dbReference type="GO" id="GO:0006508">
    <property type="term" value="P:proteolysis"/>
    <property type="evidence" value="ECO:0007669"/>
    <property type="project" value="UniProtKB-KW"/>
</dbReference>
<keyword evidence="1" id="KW-0378">Hydrolase</keyword>
<dbReference type="Proteomes" id="UP000799441">
    <property type="component" value="Unassembled WGS sequence"/>
</dbReference>
<protein>
    <submittedName>
        <fullName evidence="1">Trypsin-like serine protease</fullName>
    </submittedName>
</protein>
<proteinExistence type="predicted"/>
<evidence type="ECO:0000313" key="2">
    <source>
        <dbReference type="Proteomes" id="UP000799441"/>
    </source>
</evidence>
<dbReference type="AlphaFoldDB" id="A0A9P4Q9N1"/>
<dbReference type="OrthoDB" id="4217619at2759"/>
<keyword evidence="2" id="KW-1185">Reference proteome</keyword>
<sequence>MANTRITRSGAKKTEILRKLETVDIIDNTGIGLQNPDSTINASGSILQPVLTVDSTGLSKADLDLLLLKQGRLRSSNAQVTVLSQDLSGSQKKSSLLLADAALGTFVFAQEEAGTAVCISPDGVLLTCSHCVAGSSKQAKGAVRWLVSASGEAIEATCIAWDAFRDLALLRVITKNEPSLESEKTKPTASRFPFGRVASMSPLVNAKLICIGHPGSEDLEASEEGIETGYDVLHISRGRFRGHQPDQDLQDNSEIGCLQHDCWTYWGHSGAPLIEQSSGEIVGLHSSWDDETGMRRGVPLEAIAVFLTNHRHLLGMVIEP</sequence>
<organism evidence="1 2">
    <name type="scientific">Polychaeton citri CBS 116435</name>
    <dbReference type="NCBI Taxonomy" id="1314669"/>
    <lineage>
        <taxon>Eukaryota</taxon>
        <taxon>Fungi</taxon>
        <taxon>Dikarya</taxon>
        <taxon>Ascomycota</taxon>
        <taxon>Pezizomycotina</taxon>
        <taxon>Dothideomycetes</taxon>
        <taxon>Dothideomycetidae</taxon>
        <taxon>Capnodiales</taxon>
        <taxon>Capnodiaceae</taxon>
        <taxon>Polychaeton</taxon>
    </lineage>
</organism>
<keyword evidence="1" id="KW-0645">Protease</keyword>
<evidence type="ECO:0000313" key="1">
    <source>
        <dbReference type="EMBL" id="KAF2720881.1"/>
    </source>
</evidence>
<dbReference type="InterPro" id="IPR009003">
    <property type="entry name" value="Peptidase_S1_PA"/>
</dbReference>
<name>A0A9P4Q9N1_9PEZI</name>
<dbReference type="GO" id="GO:0008233">
    <property type="term" value="F:peptidase activity"/>
    <property type="evidence" value="ECO:0007669"/>
    <property type="project" value="UniProtKB-KW"/>
</dbReference>
<dbReference type="Gene3D" id="2.40.10.10">
    <property type="entry name" value="Trypsin-like serine proteases"/>
    <property type="match status" value="2"/>
</dbReference>
<accession>A0A9P4Q9N1</accession>
<dbReference type="Pfam" id="PF13365">
    <property type="entry name" value="Trypsin_2"/>
    <property type="match status" value="1"/>
</dbReference>
<dbReference type="SUPFAM" id="SSF50494">
    <property type="entry name" value="Trypsin-like serine proteases"/>
    <property type="match status" value="1"/>
</dbReference>
<dbReference type="PANTHER" id="PTHR43019">
    <property type="entry name" value="SERINE ENDOPROTEASE DEGS"/>
    <property type="match status" value="1"/>
</dbReference>
<gene>
    <name evidence="1" type="ORF">K431DRAFT_285353</name>
</gene>